<feature type="domain" description="DUF1206" evidence="2">
    <location>
        <begin position="16"/>
        <end position="82"/>
    </location>
</feature>
<keyword evidence="4" id="KW-1185">Reference proteome</keyword>
<dbReference type="RefSeq" id="WP_123640623.1">
    <property type="nucleotide sequence ID" value="NZ_ML119081.1"/>
</dbReference>
<reference evidence="3 4" key="1">
    <citation type="submission" date="2018-10" db="EMBL/GenBank/DDBJ databases">
        <title>Histidinibacterium lentulum gen. nov., sp. nov., a marine bacterium from the culture broth of Picochlorum sp. 122.</title>
        <authorList>
            <person name="Wang G."/>
        </authorList>
    </citation>
    <scope>NUCLEOTIDE SEQUENCE [LARGE SCALE GENOMIC DNA]</scope>
    <source>
        <strain evidence="3 4">B17</strain>
    </source>
</reference>
<gene>
    <name evidence="3" type="ORF">EAT49_02160</name>
</gene>
<feature type="transmembrane region" description="Helical" evidence="1">
    <location>
        <begin position="21"/>
        <end position="39"/>
    </location>
</feature>
<proteinExistence type="predicted"/>
<evidence type="ECO:0000256" key="1">
    <source>
        <dbReference type="SAM" id="Phobius"/>
    </source>
</evidence>
<keyword evidence="1" id="KW-0812">Transmembrane</keyword>
<keyword evidence="1" id="KW-0472">Membrane</keyword>
<comment type="caution">
    <text evidence="3">The sequence shown here is derived from an EMBL/GenBank/DDBJ whole genome shotgun (WGS) entry which is preliminary data.</text>
</comment>
<feature type="domain" description="DUF1206" evidence="2">
    <location>
        <begin position="97"/>
        <end position="166"/>
    </location>
</feature>
<accession>A0A3N2R9X5</accession>
<organism evidence="3 4">
    <name type="scientific">Histidinibacterium lentulum</name>
    <dbReference type="NCBI Taxonomy" id="2480588"/>
    <lineage>
        <taxon>Bacteria</taxon>
        <taxon>Pseudomonadati</taxon>
        <taxon>Pseudomonadota</taxon>
        <taxon>Alphaproteobacteria</taxon>
        <taxon>Rhodobacterales</taxon>
        <taxon>Paracoccaceae</taxon>
        <taxon>Histidinibacterium</taxon>
    </lineage>
</organism>
<dbReference type="Pfam" id="PF06724">
    <property type="entry name" value="DUF1206"/>
    <property type="match status" value="3"/>
</dbReference>
<sequence length="282" mass="29204">MSQTDLSWSVPVMRSGYAGRGLVYLAVAGLSLWAIWRGGSAQGTGSALQEIESGWGGTTLLVLIALGLLAYMVWRLVDAAWDLEAYGSDGEGTVARLGMVTTGVIHGALGIGALLIAFGTGGSGGGSSVAEGTAAVMAQPFGRWLVGLAGVATIGAGLYYLRKAWKEEYHKHLRANPATLRLNPVLKAGVAAQGVVVTIVGGFLVTAALQADASEAGGLGQTFGWLYGQPFGQVLVVLLCLGLLGFAFFCFVNAAYRIVPKVAGDDVETLGRKLRQKARTAT</sequence>
<keyword evidence="1" id="KW-1133">Transmembrane helix</keyword>
<dbReference type="Proteomes" id="UP000268016">
    <property type="component" value="Unassembled WGS sequence"/>
</dbReference>
<name>A0A3N2R9X5_9RHOB</name>
<evidence type="ECO:0000313" key="4">
    <source>
        <dbReference type="Proteomes" id="UP000268016"/>
    </source>
</evidence>
<evidence type="ECO:0000259" key="2">
    <source>
        <dbReference type="Pfam" id="PF06724"/>
    </source>
</evidence>
<dbReference type="OrthoDB" id="5702018at2"/>
<dbReference type="InterPro" id="IPR009597">
    <property type="entry name" value="DUF1206"/>
</dbReference>
<feature type="domain" description="DUF1206" evidence="2">
    <location>
        <begin position="188"/>
        <end position="257"/>
    </location>
</feature>
<dbReference type="AlphaFoldDB" id="A0A3N2R9X5"/>
<feature type="transmembrane region" description="Helical" evidence="1">
    <location>
        <begin position="97"/>
        <end position="121"/>
    </location>
</feature>
<evidence type="ECO:0000313" key="3">
    <source>
        <dbReference type="EMBL" id="ROU04215.1"/>
    </source>
</evidence>
<feature type="transmembrane region" description="Helical" evidence="1">
    <location>
        <begin position="59"/>
        <end position="77"/>
    </location>
</feature>
<feature type="transmembrane region" description="Helical" evidence="1">
    <location>
        <begin position="141"/>
        <end position="161"/>
    </location>
</feature>
<feature type="transmembrane region" description="Helical" evidence="1">
    <location>
        <begin position="231"/>
        <end position="252"/>
    </location>
</feature>
<dbReference type="EMBL" id="RDRB01000001">
    <property type="protein sequence ID" value="ROU04215.1"/>
    <property type="molecule type" value="Genomic_DNA"/>
</dbReference>
<feature type="transmembrane region" description="Helical" evidence="1">
    <location>
        <begin position="190"/>
        <end position="211"/>
    </location>
</feature>
<protein>
    <submittedName>
        <fullName evidence="3">DUF1206 domain-containing protein</fullName>
    </submittedName>
</protein>